<dbReference type="InterPro" id="IPR004358">
    <property type="entry name" value="Sig_transdc_His_kin-like_C"/>
</dbReference>
<evidence type="ECO:0000256" key="2">
    <source>
        <dbReference type="ARBA" id="ARBA00004651"/>
    </source>
</evidence>
<dbReference type="PANTHER" id="PTHR43547:SF10">
    <property type="entry name" value="SENSOR HISTIDINE KINASE DCUS"/>
    <property type="match status" value="1"/>
</dbReference>
<name>H0QZ79_9ACTN</name>
<evidence type="ECO:0000256" key="4">
    <source>
        <dbReference type="ARBA" id="ARBA00022475"/>
    </source>
</evidence>
<dbReference type="GO" id="GO:0000155">
    <property type="term" value="F:phosphorelay sensor kinase activity"/>
    <property type="evidence" value="ECO:0007669"/>
    <property type="project" value="TreeGrafter"/>
</dbReference>
<dbReference type="eggNOG" id="COG3290">
    <property type="taxonomic scope" value="Bacteria"/>
</dbReference>
<organism evidence="13 14">
    <name type="scientific">Gordonia effusa NBRC 100432</name>
    <dbReference type="NCBI Taxonomy" id="1077974"/>
    <lineage>
        <taxon>Bacteria</taxon>
        <taxon>Bacillati</taxon>
        <taxon>Actinomycetota</taxon>
        <taxon>Actinomycetes</taxon>
        <taxon>Mycobacteriales</taxon>
        <taxon>Gordoniaceae</taxon>
        <taxon>Gordonia</taxon>
    </lineage>
</organism>
<keyword evidence="10 11" id="KW-0472">Membrane</keyword>
<keyword evidence="7 13" id="KW-0808">Transferase</keyword>
<dbReference type="InterPro" id="IPR036890">
    <property type="entry name" value="HATPase_C_sf"/>
</dbReference>
<keyword evidence="9" id="KW-0902">Two-component regulatory system</keyword>
<dbReference type="Gene3D" id="3.30.565.10">
    <property type="entry name" value="Histidine kinase-like ATPase, C-terminal domain"/>
    <property type="match status" value="1"/>
</dbReference>
<evidence type="ECO:0000259" key="12">
    <source>
        <dbReference type="PROSITE" id="PS50109"/>
    </source>
</evidence>
<accession>H0QZ79</accession>
<keyword evidence="5" id="KW-0597">Phosphoprotein</keyword>
<keyword evidence="14" id="KW-1185">Reference proteome</keyword>
<keyword evidence="4" id="KW-1003">Cell membrane</keyword>
<dbReference type="InterPro" id="IPR005467">
    <property type="entry name" value="His_kinase_dom"/>
</dbReference>
<evidence type="ECO:0000256" key="10">
    <source>
        <dbReference type="ARBA" id="ARBA00023136"/>
    </source>
</evidence>
<evidence type="ECO:0000313" key="13">
    <source>
        <dbReference type="EMBL" id="GAB18130.1"/>
    </source>
</evidence>
<sequence length="520" mass="54987">MRRLMPSSLAGQAMLIALSVVVVLVLAAGVLATLDARADGRLEAREKVSAVAVSVAAAPSTARALASDDPTSILQPMAEGIRARTGVGFITIMNRDGIRYTHPNPSYIGGHYLGNVEAPLRGEIFTETYRGTLGPSIRTVVPIRAGTGAIVGLVSVGITTDSLSRSWQSQIPLIAALAGALLICALVGLWILRRRISRDTGGLAPQELRHMYEHHDAVLRAVREGLVVTEKGRPVLINDEARRLLAIDVDTDVSDLPDFLSGGAEEISDRLYVDGARVLVVNRMPVPTKPGSAVVTIRDRTELAATTGELDSMTKFAEALRSQAHESANRLHTIVTLVELGRTGDAVALATDSLDLSQQLIDRLTDSVAEPALVALLLGKVAQAGERGIVLTVTEDSELSDAATQILSTPELVTVVGNLVDNALDATDPDDPWVEVSITGDQSGLEIVVADSGVGMDPEMFARAQRRGYSTKPDGDGAGRGIGLALVARVVQRHGGTIEAENSYGSVVRVKLPAVERNSE</sequence>
<dbReference type="SMART" id="SM00387">
    <property type="entry name" value="HATPase_c"/>
    <property type="match status" value="1"/>
</dbReference>
<protein>
    <recommendedName>
        <fullName evidence="3">histidine kinase</fullName>
        <ecNumber evidence="3">2.7.13.3</ecNumber>
    </recommendedName>
</protein>
<dbReference type="Pfam" id="PF17203">
    <property type="entry name" value="sCache_3_2"/>
    <property type="match status" value="1"/>
</dbReference>
<dbReference type="SUPFAM" id="SSF55874">
    <property type="entry name" value="ATPase domain of HSP90 chaperone/DNA topoisomerase II/histidine kinase"/>
    <property type="match status" value="1"/>
</dbReference>
<dbReference type="PROSITE" id="PS50109">
    <property type="entry name" value="HIS_KIN"/>
    <property type="match status" value="1"/>
</dbReference>
<dbReference type="RefSeq" id="WP_007317467.1">
    <property type="nucleotide sequence ID" value="NZ_BAEH01000046.1"/>
</dbReference>
<dbReference type="OrthoDB" id="9792686at2"/>
<dbReference type="InterPro" id="IPR029151">
    <property type="entry name" value="Sensor-like_sf"/>
</dbReference>
<dbReference type="Proteomes" id="UP000035034">
    <property type="component" value="Unassembled WGS sequence"/>
</dbReference>
<dbReference type="EMBL" id="BAEH01000046">
    <property type="protein sequence ID" value="GAB18130.1"/>
    <property type="molecule type" value="Genomic_DNA"/>
</dbReference>
<evidence type="ECO:0000256" key="7">
    <source>
        <dbReference type="ARBA" id="ARBA00022777"/>
    </source>
</evidence>
<dbReference type="AlphaFoldDB" id="H0QZ79"/>
<keyword evidence="7 13" id="KW-0418">Kinase</keyword>
<evidence type="ECO:0000256" key="11">
    <source>
        <dbReference type="SAM" id="Phobius"/>
    </source>
</evidence>
<keyword evidence="8 11" id="KW-1133">Transmembrane helix</keyword>
<evidence type="ECO:0000256" key="8">
    <source>
        <dbReference type="ARBA" id="ARBA00022989"/>
    </source>
</evidence>
<comment type="caution">
    <text evidence="13">The sequence shown here is derived from an EMBL/GenBank/DDBJ whole genome shotgun (WGS) entry which is preliminary data.</text>
</comment>
<evidence type="ECO:0000313" key="14">
    <source>
        <dbReference type="Proteomes" id="UP000035034"/>
    </source>
</evidence>
<dbReference type="InterPro" id="IPR033463">
    <property type="entry name" value="sCache_3"/>
</dbReference>
<dbReference type="InterPro" id="IPR003594">
    <property type="entry name" value="HATPase_dom"/>
</dbReference>
<dbReference type="Pfam" id="PF02518">
    <property type="entry name" value="HATPase_c"/>
    <property type="match status" value="1"/>
</dbReference>
<keyword evidence="6 11" id="KW-0812">Transmembrane</keyword>
<evidence type="ECO:0000256" key="6">
    <source>
        <dbReference type="ARBA" id="ARBA00022692"/>
    </source>
</evidence>
<proteinExistence type="predicted"/>
<gene>
    <name evidence="13" type="ORF">GOEFS_046_00860</name>
</gene>
<comment type="subcellular location">
    <subcellularLocation>
        <location evidence="2">Cell membrane</location>
        <topology evidence="2">Multi-pass membrane protein</topology>
    </subcellularLocation>
</comment>
<dbReference type="EC" id="2.7.13.3" evidence="3"/>
<evidence type="ECO:0000256" key="5">
    <source>
        <dbReference type="ARBA" id="ARBA00022553"/>
    </source>
</evidence>
<comment type="catalytic activity">
    <reaction evidence="1">
        <text>ATP + protein L-histidine = ADP + protein N-phospho-L-histidine.</text>
        <dbReference type="EC" id="2.7.13.3"/>
    </reaction>
</comment>
<dbReference type="PANTHER" id="PTHR43547">
    <property type="entry name" value="TWO-COMPONENT HISTIDINE KINASE"/>
    <property type="match status" value="1"/>
</dbReference>
<evidence type="ECO:0000256" key="3">
    <source>
        <dbReference type="ARBA" id="ARBA00012438"/>
    </source>
</evidence>
<dbReference type="STRING" id="1077974.GOEFS_046_00860"/>
<reference evidence="13 14" key="1">
    <citation type="submission" date="2011-12" db="EMBL/GenBank/DDBJ databases">
        <title>Whole genome shotgun sequence of Gordonia effusa NBRC 100432.</title>
        <authorList>
            <person name="Yoshida I."/>
            <person name="Takarada H."/>
            <person name="Hosoyama A."/>
            <person name="Tsuchikane K."/>
            <person name="Katsumata H."/>
            <person name="Yamazaki S."/>
            <person name="Fujita N."/>
        </authorList>
    </citation>
    <scope>NUCLEOTIDE SEQUENCE [LARGE SCALE GENOMIC DNA]</scope>
    <source>
        <strain evidence="13 14">NBRC 100432</strain>
    </source>
</reference>
<dbReference type="PRINTS" id="PR00344">
    <property type="entry name" value="BCTRLSENSOR"/>
</dbReference>
<evidence type="ECO:0000256" key="9">
    <source>
        <dbReference type="ARBA" id="ARBA00023012"/>
    </source>
</evidence>
<dbReference type="SUPFAM" id="SSF103190">
    <property type="entry name" value="Sensory domain-like"/>
    <property type="match status" value="1"/>
</dbReference>
<feature type="domain" description="Histidine kinase" evidence="12">
    <location>
        <begin position="294"/>
        <end position="516"/>
    </location>
</feature>
<dbReference type="GO" id="GO:0005886">
    <property type="term" value="C:plasma membrane"/>
    <property type="evidence" value="ECO:0007669"/>
    <property type="project" value="UniProtKB-SubCell"/>
</dbReference>
<feature type="transmembrane region" description="Helical" evidence="11">
    <location>
        <begin position="171"/>
        <end position="192"/>
    </location>
</feature>
<evidence type="ECO:0000256" key="1">
    <source>
        <dbReference type="ARBA" id="ARBA00000085"/>
    </source>
</evidence>
<dbReference type="Gene3D" id="3.30.450.20">
    <property type="entry name" value="PAS domain"/>
    <property type="match status" value="2"/>
</dbReference>